<dbReference type="InterPro" id="IPR001810">
    <property type="entry name" value="F-box_dom"/>
</dbReference>
<dbReference type="STRING" id="742152.A0A2H3JGJ2"/>
<feature type="domain" description="F-box" evidence="2">
    <location>
        <begin position="77"/>
        <end position="126"/>
    </location>
</feature>
<dbReference type="CDD" id="cd09917">
    <property type="entry name" value="F-box_SF"/>
    <property type="match status" value="1"/>
</dbReference>
<dbReference type="OrthoDB" id="2322499at2759"/>
<dbReference type="AlphaFoldDB" id="A0A2H3JGJ2"/>
<dbReference type="PROSITE" id="PS50181">
    <property type="entry name" value="FBOX"/>
    <property type="match status" value="1"/>
</dbReference>
<proteinExistence type="predicted"/>
<protein>
    <recommendedName>
        <fullName evidence="2">F-box domain-containing protein</fullName>
    </recommendedName>
</protein>
<dbReference type="InterPro" id="IPR013087">
    <property type="entry name" value="Znf_C2H2_type"/>
</dbReference>
<reference evidence="3 4" key="1">
    <citation type="journal article" date="2012" name="Science">
        <title>The Paleozoic origin of enzymatic lignin decomposition reconstructed from 31 fungal genomes.</title>
        <authorList>
            <person name="Floudas D."/>
            <person name="Binder M."/>
            <person name="Riley R."/>
            <person name="Barry K."/>
            <person name="Blanchette R.A."/>
            <person name="Henrissat B."/>
            <person name="Martinez A.T."/>
            <person name="Otillar R."/>
            <person name="Spatafora J.W."/>
            <person name="Yadav J.S."/>
            <person name="Aerts A."/>
            <person name="Benoit I."/>
            <person name="Boyd A."/>
            <person name="Carlson A."/>
            <person name="Copeland A."/>
            <person name="Coutinho P.M."/>
            <person name="de Vries R.P."/>
            <person name="Ferreira P."/>
            <person name="Findley K."/>
            <person name="Foster B."/>
            <person name="Gaskell J."/>
            <person name="Glotzer D."/>
            <person name="Gorecki P."/>
            <person name="Heitman J."/>
            <person name="Hesse C."/>
            <person name="Hori C."/>
            <person name="Igarashi K."/>
            <person name="Jurgens J.A."/>
            <person name="Kallen N."/>
            <person name="Kersten P."/>
            <person name="Kohler A."/>
            <person name="Kuees U."/>
            <person name="Kumar T.K.A."/>
            <person name="Kuo A."/>
            <person name="LaButti K."/>
            <person name="Larrondo L.F."/>
            <person name="Lindquist E."/>
            <person name="Ling A."/>
            <person name="Lombard V."/>
            <person name="Lucas S."/>
            <person name="Lundell T."/>
            <person name="Martin R."/>
            <person name="McLaughlin D.J."/>
            <person name="Morgenstern I."/>
            <person name="Morin E."/>
            <person name="Murat C."/>
            <person name="Nagy L.G."/>
            <person name="Nolan M."/>
            <person name="Ohm R.A."/>
            <person name="Patyshakuliyeva A."/>
            <person name="Rokas A."/>
            <person name="Ruiz-Duenas F.J."/>
            <person name="Sabat G."/>
            <person name="Salamov A."/>
            <person name="Samejima M."/>
            <person name="Schmutz J."/>
            <person name="Slot J.C."/>
            <person name="St John F."/>
            <person name="Stenlid J."/>
            <person name="Sun H."/>
            <person name="Sun S."/>
            <person name="Syed K."/>
            <person name="Tsang A."/>
            <person name="Wiebenga A."/>
            <person name="Young D."/>
            <person name="Pisabarro A."/>
            <person name="Eastwood D.C."/>
            <person name="Martin F."/>
            <person name="Cullen D."/>
            <person name="Grigoriev I.V."/>
            <person name="Hibbett D.S."/>
        </authorList>
    </citation>
    <scope>NUCLEOTIDE SEQUENCE [LARGE SCALE GENOMIC DNA]</scope>
    <source>
        <strain evidence="3 4">MD-104</strain>
    </source>
</reference>
<dbReference type="InterPro" id="IPR036047">
    <property type="entry name" value="F-box-like_dom_sf"/>
</dbReference>
<feature type="compositionally biased region" description="Polar residues" evidence="1">
    <location>
        <begin position="25"/>
        <end position="38"/>
    </location>
</feature>
<dbReference type="PROSITE" id="PS00028">
    <property type="entry name" value="ZINC_FINGER_C2H2_1"/>
    <property type="match status" value="1"/>
</dbReference>
<keyword evidence="4" id="KW-1185">Reference proteome</keyword>
<feature type="region of interest" description="Disordered" evidence="1">
    <location>
        <begin position="1"/>
        <end position="70"/>
    </location>
</feature>
<dbReference type="Pfam" id="PF00646">
    <property type="entry name" value="F-box"/>
    <property type="match status" value="1"/>
</dbReference>
<organism evidence="3 4">
    <name type="scientific">Wolfiporia cocos (strain MD-104)</name>
    <name type="common">Brown rot fungus</name>
    <dbReference type="NCBI Taxonomy" id="742152"/>
    <lineage>
        <taxon>Eukaryota</taxon>
        <taxon>Fungi</taxon>
        <taxon>Dikarya</taxon>
        <taxon>Basidiomycota</taxon>
        <taxon>Agaricomycotina</taxon>
        <taxon>Agaricomycetes</taxon>
        <taxon>Polyporales</taxon>
        <taxon>Phaeolaceae</taxon>
        <taxon>Wolfiporia</taxon>
    </lineage>
</organism>
<name>A0A2H3JGJ2_WOLCO</name>
<accession>A0A2H3JGJ2</accession>
<evidence type="ECO:0000256" key="1">
    <source>
        <dbReference type="SAM" id="MobiDB-lite"/>
    </source>
</evidence>
<dbReference type="Proteomes" id="UP000218811">
    <property type="component" value="Unassembled WGS sequence"/>
</dbReference>
<evidence type="ECO:0000259" key="2">
    <source>
        <dbReference type="PROSITE" id="PS50181"/>
    </source>
</evidence>
<dbReference type="SMART" id="SM00256">
    <property type="entry name" value="FBOX"/>
    <property type="match status" value="1"/>
</dbReference>
<evidence type="ECO:0000313" key="3">
    <source>
        <dbReference type="EMBL" id="PCH37879.1"/>
    </source>
</evidence>
<evidence type="ECO:0000313" key="4">
    <source>
        <dbReference type="Proteomes" id="UP000218811"/>
    </source>
</evidence>
<gene>
    <name evidence="3" type="ORF">WOLCODRAFT_135902</name>
</gene>
<dbReference type="EMBL" id="KB467942">
    <property type="protein sequence ID" value="PCH37879.1"/>
    <property type="molecule type" value="Genomic_DNA"/>
</dbReference>
<dbReference type="SUPFAM" id="SSF81383">
    <property type="entry name" value="F-box domain"/>
    <property type="match status" value="1"/>
</dbReference>
<dbReference type="OMA" id="THTHFAG"/>
<sequence length="667" mass="77367">MATKLLEQPQPRRSARLAVGRAHNVSENSGERVSNILQDVNIPLDKRRKMDDTCGDTTSSKPQGATKKPRLRKLRSLSRLPDMPLDVIFEIFSYLHPLDILHLARTTKALREILMRRSASCVWRQARSHIDGLPDCPPDLSEPQYANLLFDQHCHFCLTARVHNVMWTCRVRCCKRCLPEHFVDLSTVFFTFPQLAIRPGAMLPCEEVRNKLVFPKTRILELAARLNDIIHDNEKVKQVEEEYIQNVKAVEMHAQQLEDWHSELTFQRTVDRETIRIQRLTAITEELIRLGFSEELMEMSSPLFHEFSSHHLVRQPRPLTARVWANIKDELLEIMYRARDERRARNRCIALCVRLLYGGSVFRKFVREECSLTDINPTPADLFMMPEIRELVFRRDLETEHDVAETFLCTRPRFLELCERWRQSCNQQLLAIMPASTTNNTAGIPHLELATTWFRCFHCTQALGYPRVLSHDCAFACPPLNFSISTQEADLVNAVALACKRGPWRLGERIIFALELSQRVRSIIRTCGKDPDTVTAREMDELDARLVCRHCILESEIPVMSWRVAVKHSHSSHIYLTDWLLLNERDTAVVKRHEEGQDDALCMWICGFCRDKLLRGPEMREHFLAKHPEETPQKGVNYTVYPDSIFMHPGQATTVYLDFEELETPLV</sequence>